<keyword evidence="4" id="KW-1185">Reference proteome</keyword>
<dbReference type="RefSeq" id="WP_128718804.1">
    <property type="nucleotide sequence ID" value="NZ_BJNC01000020.1"/>
</dbReference>
<dbReference type="AlphaFoldDB" id="A0A410NT44"/>
<proteinExistence type="predicted"/>
<dbReference type="Proteomes" id="UP000287388">
    <property type="component" value="Chromosome"/>
</dbReference>
<sequence length="705" mass="77577">MGQNYVHPGTPDGRQTADWLQHVLEEARTPEEIAFAYGQLTHAAGDTFAHSYVNNYAGGVFELTARWHKDVEKRHFQIEKYIDQHLDYRAPVDELRVPSSLLVRAMVETSYIPGDFNLTEADLRAFGRGPGPAAQQAASLLATKVGKAAPASHMTAMWAMLEVSSRETDKAVCADIAATRRLADTYGKYVQAEAAARGATLTWTLAGASTTDCSSAAVQSAEAELAHADALRSQIPWHDQAVNERDAWLASLTPARHQRLVAARADYVEAMRVREETKAIAAFAPQWRDDVRAAVEAYMQASLESARIMVRNSEPYPTPEHRRRSTSHPYKAWWDCYGPVFTGDPIEAAQARCARLASLDVDDSLSDVALRTGIGQTPRGLLFGYLRLQDWAEDLRNDILLGLAEQVNPAAVELGEGMLEPIRVTRSDMNATFREGRNGQITFQCVTDFVDVDLGLLSQIGASNELLADAPCRPRPAGGDGADEFFDPGRVVPIQHAVTLGKLALVGRQEVSDLAYSWAGERPQLGRSGERGRYSVILDMARSLDGSQQWQTVSLPPPLARGVGTDTPTHGAGYPVEREPGVVATIPLDPVIDQGRPGFPFYRTANLRQTAFTQLFPAPYEGQILRRVEFGPDLYPFRPCDGDPFRASLAQPERRRELCDPVRSPGERAVDDAGAALRKAWQEQLDRCLGRQEGRLPRLQAGCLR</sequence>
<dbReference type="EMBL" id="CP035093">
    <property type="protein sequence ID" value="QAT13022.1"/>
    <property type="molecule type" value="Genomic_DNA"/>
</dbReference>
<evidence type="ECO:0000313" key="1">
    <source>
        <dbReference type="EMBL" id="QAT13022.1"/>
    </source>
</evidence>
<organism evidence="1 3">
    <name type="scientific">Brevundimonas diminuta</name>
    <name type="common">Pseudomonas diminuta</name>
    <dbReference type="NCBI Taxonomy" id="293"/>
    <lineage>
        <taxon>Bacteria</taxon>
        <taxon>Pseudomonadati</taxon>
        <taxon>Pseudomonadota</taxon>
        <taxon>Alphaproteobacteria</taxon>
        <taxon>Caulobacterales</taxon>
        <taxon>Caulobacteraceae</taxon>
        <taxon>Brevundimonas</taxon>
    </lineage>
</organism>
<dbReference type="EMBL" id="CP066026">
    <property type="protein sequence ID" value="QQB89632.1"/>
    <property type="molecule type" value="Genomic_DNA"/>
</dbReference>
<reference evidence="1 3" key="1">
    <citation type="submission" date="2019-01" db="EMBL/GenBank/DDBJ databases">
        <title>Brevundimonas diminuta Genome sequencing and assembly.</title>
        <authorList>
            <person name="Chen H."/>
        </authorList>
    </citation>
    <scope>NUCLEOTIDE SEQUENCE [LARGE SCALE GENOMIC DNA]</scope>
    <source>
        <strain evidence="1">ATCC</strain>
        <strain evidence="3">ATCC(B) 19146</strain>
    </source>
</reference>
<protein>
    <submittedName>
        <fullName evidence="2">Zinc dependent phospholipase C family protein</fullName>
    </submittedName>
</protein>
<evidence type="ECO:0000313" key="3">
    <source>
        <dbReference type="Proteomes" id="UP000287388"/>
    </source>
</evidence>
<dbReference type="Proteomes" id="UP000596117">
    <property type="component" value="Chromosome"/>
</dbReference>
<evidence type="ECO:0000313" key="4">
    <source>
        <dbReference type="Proteomes" id="UP000596117"/>
    </source>
</evidence>
<name>A0A410NT44_BREDI</name>
<reference evidence="2 4" key="2">
    <citation type="submission" date="2020-12" db="EMBL/GenBank/DDBJ databases">
        <title>FDA dAtabase for Regulatory Grade micrObial Sequences (FDA-ARGOS): Supporting development and validation of Infectious Disease Dx tests.</title>
        <authorList>
            <person name="Kerrigan L."/>
            <person name="Long C."/>
            <person name="Tallon L."/>
            <person name="Sadzewicz L."/>
            <person name="Zhao X."/>
            <person name="Boylan J."/>
            <person name="Ott S."/>
            <person name="Bowen H."/>
            <person name="Vavikolanu K."/>
            <person name="Mehta A."/>
            <person name="Aluvathingal J."/>
            <person name="Nadendla S."/>
            <person name="Yan Y."/>
            <person name="Sichtig H."/>
        </authorList>
    </citation>
    <scope>NUCLEOTIDE SEQUENCE [LARGE SCALE GENOMIC DNA]</scope>
    <source>
        <strain evidence="2 4">FDAARGOS_1026</strain>
    </source>
</reference>
<evidence type="ECO:0000313" key="2">
    <source>
        <dbReference type="EMBL" id="QQB89632.1"/>
    </source>
</evidence>
<gene>
    <name evidence="1" type="ORF">EQG53_00870</name>
    <name evidence="2" type="ORF">I6H83_04095</name>
</gene>
<accession>A0A410NT44</accession>
<dbReference type="KEGG" id="bdm:EQG53_00870"/>